<evidence type="ECO:0008006" key="3">
    <source>
        <dbReference type="Google" id="ProtNLM"/>
    </source>
</evidence>
<dbReference type="AlphaFoldDB" id="A0A1T3M9C4"/>
<protein>
    <recommendedName>
        <fullName evidence="3">GLPGLI family protein</fullName>
    </recommendedName>
</protein>
<organism evidence="1 2">
    <name type="scientific">Elizabethkingia occulta</name>
    <dbReference type="NCBI Taxonomy" id="1867263"/>
    <lineage>
        <taxon>Bacteria</taxon>
        <taxon>Pseudomonadati</taxon>
        <taxon>Bacteroidota</taxon>
        <taxon>Flavobacteriia</taxon>
        <taxon>Flavobacteriales</taxon>
        <taxon>Weeksellaceae</taxon>
        <taxon>Elizabethkingia</taxon>
    </lineage>
</organism>
<reference evidence="1 2" key="1">
    <citation type="submission" date="2016-06" db="EMBL/GenBank/DDBJ databases">
        <title>Revisiting the taxonomy of the Elizabethkingia Genus based on Whole-Genome Sequencing, Optical Mapping, and MALDI-TOF.</title>
        <authorList>
            <person name="Nicholson A.C."/>
        </authorList>
    </citation>
    <scope>NUCLEOTIDE SEQUENCE [LARGE SCALE GENOMIC DNA]</scope>
    <source>
        <strain evidence="1 2">G4070</strain>
    </source>
</reference>
<comment type="caution">
    <text evidence="1">The sequence shown here is derived from an EMBL/GenBank/DDBJ whole genome shotgun (WGS) entry which is preliminary data.</text>
</comment>
<evidence type="ECO:0000313" key="1">
    <source>
        <dbReference type="EMBL" id="OPC61086.1"/>
    </source>
</evidence>
<dbReference type="EMBL" id="MAHX01000021">
    <property type="protein sequence ID" value="OPC61086.1"/>
    <property type="molecule type" value="Genomic_DNA"/>
</dbReference>
<name>A0A1T3M9C4_9FLAO</name>
<evidence type="ECO:0000313" key="2">
    <source>
        <dbReference type="Proteomes" id="UP000190813"/>
    </source>
</evidence>
<dbReference type="NCBIfam" id="TIGR01200">
    <property type="entry name" value="GLPGLI"/>
    <property type="match status" value="1"/>
</dbReference>
<proteinExistence type="predicted"/>
<keyword evidence="2" id="KW-1185">Reference proteome</keyword>
<dbReference type="Proteomes" id="UP000190813">
    <property type="component" value="Unassembled WGS sequence"/>
</dbReference>
<accession>A0A1T3M9C4</accession>
<gene>
    <name evidence="1" type="ORF">BAZ10_11495</name>
</gene>
<dbReference type="Pfam" id="PF09697">
    <property type="entry name" value="Porph_ging"/>
    <property type="match status" value="1"/>
</dbReference>
<dbReference type="InterPro" id="IPR005901">
    <property type="entry name" value="GLPGLI"/>
</dbReference>
<sequence length="312" mass="36864">MKFKSLQISIKRNANKQVLVQYIIYSFQVLINMVYRNTKMNKCILLLVLLISNILFSQNQQFIYEYKYISDSTQKQNIENEIMILSIGKEKSEYFSQSAYAVDSVLSENFKRGINSMPPNKIMTYTRVIKRNDSPNNLEFFENIASRRYNINEEIQIHWELSHETIQILNFKAQKATAKYGGRKWTAWFCQEIPIPNGPYKFGGLPGLIVKIEDDTKSYIWEIKGIKHEKRNFVYPIRSRDTDAIKITYPQYIKAFRNYRSDPSSNIGEIPDHYSGGKFINGAERKRELIKEYKEDFLKDNNIIEIEMLKRH</sequence>